<dbReference type="GO" id="GO:0017116">
    <property type="term" value="F:single-stranded DNA helicase activity"/>
    <property type="evidence" value="ECO:0007669"/>
    <property type="project" value="TreeGrafter"/>
</dbReference>
<dbReference type="HAMAP" id="MF_01488">
    <property type="entry name" value="RecD2"/>
    <property type="match status" value="1"/>
</dbReference>
<name>A0A923I5L6_9FIRM</name>
<keyword evidence="1 3" id="KW-0547">Nucleotide-binding</keyword>
<sequence length="731" mass="79691">MEHLSGSVEHITFANTDTGFAVVELDAEGELVTAVGTMPGVAEGEEVDLEGEFVTHPSFGPQFRVNSFTCRLPQDTAAVLRYLASGVLPGIGPVTARRIVDEFGADTLFVIENQPELLAKVKGMTASKARAASEEFRRVFGVREAITALARLGLPAASAIALYRALGPATLDLIHENPYLLCGAPVYLPFDRADDIAAEMNFEREARIRIQAGLAFILRHNNGNGHTCLPAFKLLPTAARFLGVDEPTLRETLDAGLAEGEFDALEYDGAEYIYLPEFLRAEMLVAGHLKALMSLPLQKMKDPDKAIGLLELTGGIRYAPLQRQAIATALTSNCMVLTGGPGTGKTTAINAIIALFEQQADRVFLAAPTGRAAKRMSELCRREAKTIHRLLEVDYSGPDQIRFTHNEKNPLKCDVVIVDEMSMVDVQLFESLLRALRPQCKIVLVGDGDQLPSVGPGNVLRDVVDSGVVPVVRLTEIFRQAAESQIVRTAHRIVSGEDPEPNAREGDCFFLQADGEACQELVCELVSARLPRTYGFDPVEDIQVLCPSKLGPTGTAALNARLQQLLNPPGPGKRQLTYFGVTYREGDKVMQVRNNYDILYEREDGEGGVGAFNGDLGVIEAVDPRAGSLRVRADDRLLTYSGENIRELEIAYAVTIHKSQGSEFGAVVLPVAADTPKRLCYRNLIYTGVTRAKQLLVLAGSRGTLHAMIENDRKMLRYSCLTRLLQDESVC</sequence>
<dbReference type="AlphaFoldDB" id="A0A923I5L6"/>
<evidence type="ECO:0000259" key="4">
    <source>
        <dbReference type="SMART" id="SM00382"/>
    </source>
</evidence>
<keyword evidence="2 3" id="KW-0067">ATP-binding</keyword>
<dbReference type="GO" id="GO:0006310">
    <property type="term" value="P:DNA recombination"/>
    <property type="evidence" value="ECO:0007669"/>
    <property type="project" value="InterPro"/>
</dbReference>
<evidence type="ECO:0000313" key="5">
    <source>
        <dbReference type="EMBL" id="MBC5580204.1"/>
    </source>
</evidence>
<dbReference type="Gene3D" id="3.40.50.300">
    <property type="entry name" value="P-loop containing nucleotide triphosphate hydrolases"/>
    <property type="match status" value="2"/>
</dbReference>
<dbReference type="RefSeq" id="WP_186886571.1">
    <property type="nucleotide sequence ID" value="NZ_JACONZ010000001.1"/>
</dbReference>
<comment type="function">
    <text evidence="3">DNA-dependent ATPase and ATP-dependent 5'-3' DNA helicase. Has no activity on blunt DNA or DNA with 3'-overhangs, requires at least 10 bases of 5'-ssDNA for helicase activity.</text>
</comment>
<evidence type="ECO:0000256" key="1">
    <source>
        <dbReference type="ARBA" id="ARBA00022741"/>
    </source>
</evidence>
<dbReference type="SUPFAM" id="SSF47781">
    <property type="entry name" value="RuvA domain 2-like"/>
    <property type="match status" value="1"/>
</dbReference>
<dbReference type="InterPro" id="IPR041451">
    <property type="entry name" value="RecD2_SH13"/>
</dbReference>
<dbReference type="Gene3D" id="1.10.150.20">
    <property type="entry name" value="5' to 3' exonuclease, C-terminal subdomain"/>
    <property type="match status" value="1"/>
</dbReference>
<dbReference type="GO" id="GO:0003677">
    <property type="term" value="F:DNA binding"/>
    <property type="evidence" value="ECO:0007669"/>
    <property type="project" value="UniProtKB-UniRule"/>
</dbReference>
<feature type="binding site" evidence="3">
    <location>
        <begin position="342"/>
        <end position="346"/>
    </location>
    <ligand>
        <name>ATP</name>
        <dbReference type="ChEBI" id="CHEBI:30616"/>
    </ligand>
</feature>
<reference evidence="5" key="1">
    <citation type="submission" date="2020-08" db="EMBL/GenBank/DDBJ databases">
        <title>Genome public.</title>
        <authorList>
            <person name="Liu C."/>
            <person name="Sun Q."/>
        </authorList>
    </citation>
    <scope>NUCLEOTIDE SEQUENCE</scope>
    <source>
        <strain evidence="5">BX8</strain>
    </source>
</reference>
<dbReference type="Pfam" id="PF13538">
    <property type="entry name" value="UvrD_C_2"/>
    <property type="match status" value="1"/>
</dbReference>
<comment type="similarity">
    <text evidence="3">Belongs to the RecD family. RecD2 subfamily.</text>
</comment>
<dbReference type="SUPFAM" id="SSF52540">
    <property type="entry name" value="P-loop containing nucleoside triphosphate hydrolases"/>
    <property type="match status" value="2"/>
</dbReference>
<evidence type="ECO:0000256" key="3">
    <source>
        <dbReference type="HAMAP-Rule" id="MF_01488"/>
    </source>
</evidence>
<dbReference type="Pfam" id="PF14490">
    <property type="entry name" value="HHH_RecD2"/>
    <property type="match status" value="1"/>
</dbReference>
<dbReference type="EC" id="5.6.2.3" evidence="3"/>
<comment type="caution">
    <text evidence="5">The sequence shown here is derived from an EMBL/GenBank/DDBJ whole genome shotgun (WGS) entry which is preliminary data.</text>
</comment>
<dbReference type="Pfam" id="PF13245">
    <property type="entry name" value="AAA_19"/>
    <property type="match status" value="1"/>
</dbReference>
<dbReference type="GO" id="GO:0043139">
    <property type="term" value="F:5'-3' DNA helicase activity"/>
    <property type="evidence" value="ECO:0007669"/>
    <property type="project" value="UniProtKB-UniRule"/>
</dbReference>
<dbReference type="InterPro" id="IPR006345">
    <property type="entry name" value="RecD2"/>
</dbReference>
<organism evidence="5 6">
    <name type="scientific">Anaerofilum hominis</name>
    <dbReference type="NCBI Taxonomy" id="2763016"/>
    <lineage>
        <taxon>Bacteria</taxon>
        <taxon>Bacillati</taxon>
        <taxon>Bacillota</taxon>
        <taxon>Clostridia</taxon>
        <taxon>Eubacteriales</taxon>
        <taxon>Oscillospiraceae</taxon>
        <taxon>Anaerofilum</taxon>
    </lineage>
</organism>
<dbReference type="InterPro" id="IPR027417">
    <property type="entry name" value="P-loop_NTPase"/>
</dbReference>
<dbReference type="SMART" id="SM00382">
    <property type="entry name" value="AAA"/>
    <property type="match status" value="1"/>
</dbReference>
<dbReference type="InterPro" id="IPR003593">
    <property type="entry name" value="AAA+_ATPase"/>
</dbReference>
<gene>
    <name evidence="3" type="primary">recD2</name>
    <name evidence="5" type="ORF">H8S23_01650</name>
</gene>
<dbReference type="Gene3D" id="1.10.10.2220">
    <property type="match status" value="1"/>
</dbReference>
<dbReference type="EMBL" id="JACONZ010000001">
    <property type="protein sequence ID" value="MBC5580204.1"/>
    <property type="molecule type" value="Genomic_DNA"/>
</dbReference>
<keyword evidence="3" id="KW-0238">DNA-binding</keyword>
<dbReference type="GO" id="GO:0005524">
    <property type="term" value="F:ATP binding"/>
    <property type="evidence" value="ECO:0007669"/>
    <property type="project" value="UniProtKB-UniRule"/>
</dbReference>
<dbReference type="InterPro" id="IPR050534">
    <property type="entry name" value="Coronavir_polyprotein_1ab"/>
</dbReference>
<keyword evidence="3 5" id="KW-0347">Helicase</keyword>
<keyword evidence="3" id="KW-0378">Hydrolase</keyword>
<dbReference type="InterPro" id="IPR027785">
    <property type="entry name" value="UvrD-like_helicase_C"/>
</dbReference>
<evidence type="ECO:0000313" key="6">
    <source>
        <dbReference type="Proteomes" id="UP000659630"/>
    </source>
</evidence>
<protein>
    <recommendedName>
        <fullName evidence="3">ATP-dependent RecD2 DNA helicase</fullName>
        <ecNumber evidence="3">5.6.2.3</ecNumber>
    </recommendedName>
    <alternativeName>
        <fullName evidence="3">DNA 5'-3' helicase subunit RecD2</fullName>
    </alternativeName>
</protein>
<dbReference type="PANTHER" id="PTHR43788:SF6">
    <property type="entry name" value="DNA HELICASE B"/>
    <property type="match status" value="1"/>
</dbReference>
<dbReference type="Proteomes" id="UP000659630">
    <property type="component" value="Unassembled WGS sequence"/>
</dbReference>
<dbReference type="GO" id="GO:0016787">
    <property type="term" value="F:hydrolase activity"/>
    <property type="evidence" value="ECO:0007669"/>
    <property type="project" value="UniProtKB-KW"/>
</dbReference>
<dbReference type="Gene3D" id="2.30.30.940">
    <property type="match status" value="1"/>
</dbReference>
<keyword evidence="6" id="KW-1185">Reference proteome</keyword>
<dbReference type="GO" id="GO:0009338">
    <property type="term" value="C:exodeoxyribonuclease V complex"/>
    <property type="evidence" value="ECO:0007669"/>
    <property type="project" value="TreeGrafter"/>
</dbReference>
<dbReference type="InterPro" id="IPR055446">
    <property type="entry name" value="RecD2_N_OB"/>
</dbReference>
<proteinExistence type="inferred from homology"/>
<dbReference type="InterPro" id="IPR029493">
    <property type="entry name" value="RecD2-like_HHH"/>
</dbReference>
<dbReference type="CDD" id="cd18809">
    <property type="entry name" value="SF1_C_RecD"/>
    <property type="match status" value="1"/>
</dbReference>
<comment type="catalytic activity">
    <reaction evidence="3">
        <text>ATP + H2O = ADP + phosphate + H(+)</text>
        <dbReference type="Rhea" id="RHEA:13065"/>
        <dbReference type="ChEBI" id="CHEBI:15377"/>
        <dbReference type="ChEBI" id="CHEBI:15378"/>
        <dbReference type="ChEBI" id="CHEBI:30616"/>
        <dbReference type="ChEBI" id="CHEBI:43474"/>
        <dbReference type="ChEBI" id="CHEBI:456216"/>
        <dbReference type="EC" id="5.6.2.3"/>
    </reaction>
</comment>
<keyword evidence="3" id="KW-0413">Isomerase</keyword>
<evidence type="ECO:0000256" key="2">
    <source>
        <dbReference type="ARBA" id="ARBA00022840"/>
    </source>
</evidence>
<dbReference type="Pfam" id="PF23139">
    <property type="entry name" value="OB_YrrC"/>
    <property type="match status" value="1"/>
</dbReference>
<dbReference type="InterPro" id="IPR010994">
    <property type="entry name" value="RuvA_2-like"/>
</dbReference>
<feature type="domain" description="AAA+ ATPase" evidence="4">
    <location>
        <begin position="331"/>
        <end position="475"/>
    </location>
</feature>
<dbReference type="CDD" id="cd17933">
    <property type="entry name" value="DEXSc_RecD-like"/>
    <property type="match status" value="1"/>
</dbReference>
<accession>A0A923I5L6</accession>
<dbReference type="NCBIfam" id="TIGR01448">
    <property type="entry name" value="recD_rel"/>
    <property type="match status" value="1"/>
</dbReference>
<dbReference type="Pfam" id="PF18335">
    <property type="entry name" value="SH3_13"/>
    <property type="match status" value="1"/>
</dbReference>
<dbReference type="PANTHER" id="PTHR43788">
    <property type="entry name" value="DNA2/NAM7 HELICASE FAMILY MEMBER"/>
    <property type="match status" value="1"/>
</dbReference>